<reference evidence="2 3" key="1">
    <citation type="submission" date="2020-10" db="EMBL/GenBank/DDBJ databases">
        <title>The Coptis chinensis genome and diversification of protoberbering-type alkaloids.</title>
        <authorList>
            <person name="Wang B."/>
            <person name="Shu S."/>
            <person name="Song C."/>
            <person name="Liu Y."/>
        </authorList>
    </citation>
    <scope>NUCLEOTIDE SEQUENCE [LARGE SCALE GENOMIC DNA]</scope>
    <source>
        <strain evidence="2">HL-2020</strain>
        <tissue evidence="2">Leaf</tissue>
    </source>
</reference>
<proteinExistence type="predicted"/>
<feature type="region of interest" description="Disordered" evidence="1">
    <location>
        <begin position="110"/>
        <end position="318"/>
    </location>
</feature>
<feature type="region of interest" description="Disordered" evidence="1">
    <location>
        <begin position="395"/>
        <end position="450"/>
    </location>
</feature>
<accession>A0A835HIX1</accession>
<comment type="caution">
    <text evidence="2">The sequence shown here is derived from an EMBL/GenBank/DDBJ whole genome shotgun (WGS) entry which is preliminary data.</text>
</comment>
<organism evidence="2 3">
    <name type="scientific">Coptis chinensis</name>
    <dbReference type="NCBI Taxonomy" id="261450"/>
    <lineage>
        <taxon>Eukaryota</taxon>
        <taxon>Viridiplantae</taxon>
        <taxon>Streptophyta</taxon>
        <taxon>Embryophyta</taxon>
        <taxon>Tracheophyta</taxon>
        <taxon>Spermatophyta</taxon>
        <taxon>Magnoliopsida</taxon>
        <taxon>Ranunculales</taxon>
        <taxon>Ranunculaceae</taxon>
        <taxon>Coptidoideae</taxon>
        <taxon>Coptis</taxon>
    </lineage>
</organism>
<dbReference type="PANTHER" id="PTHR31949:SF20">
    <property type="entry name" value="OS01G0141900 PROTEIN"/>
    <property type="match status" value="1"/>
</dbReference>
<dbReference type="AlphaFoldDB" id="A0A835HIX1"/>
<feature type="compositionally biased region" description="Polar residues" evidence="1">
    <location>
        <begin position="215"/>
        <end position="230"/>
    </location>
</feature>
<dbReference type="OrthoDB" id="1927088at2759"/>
<dbReference type="GO" id="GO:0055028">
    <property type="term" value="C:cortical microtubule"/>
    <property type="evidence" value="ECO:0007669"/>
    <property type="project" value="TreeGrafter"/>
</dbReference>
<gene>
    <name evidence="2" type="ORF">IFM89_035426</name>
</gene>
<dbReference type="PANTHER" id="PTHR31949">
    <property type="entry name" value="GASTRIC MUCIN-LIKE PROTEIN"/>
    <property type="match status" value="1"/>
</dbReference>
<feature type="compositionally biased region" description="Polar residues" evidence="1">
    <location>
        <begin position="166"/>
        <end position="175"/>
    </location>
</feature>
<evidence type="ECO:0000313" key="2">
    <source>
        <dbReference type="EMBL" id="KAF9599147.1"/>
    </source>
</evidence>
<feature type="region of interest" description="Disordered" evidence="1">
    <location>
        <begin position="335"/>
        <end position="359"/>
    </location>
</feature>
<keyword evidence="3" id="KW-1185">Reference proteome</keyword>
<sequence length="450" mass="47793">MKHKEGELAMFPHMRKEDMVGNSFLLAHNSKEFDASPGSKHGSSPIFKIVSSPKACKSVGDKNDYDWLLTTPPVTPLFSSLEMESQQTNTSQNKTTKAFPAALKSKFANSKVHTGPEEECAPKQISSPGSNSSSAESSSTASSSGGQVSAASRRQTLSGNPAIPLSSKSTQSAPPTSRAALPSNKPTISKTRSTTSSAKNSTPTDRPTLAPCMSKSRSGTTNEESTTQLTAYRVSVPHGRSSSVGKLAPKTTPHPTLPNGSSTMRSRPQIASEMHGLSTDASSNPSTSLTKREVSASKRRPVVSRAYSNDGDNLSPAMIGTKMVERVVNMRKLAPPRQDNQCSIHPARKSSSQSSAGFGRTLSKSSLDMALRHMDIGRRIPSNLRPSVTNVADSSTYTLKSGPARSRVTSVSVSPLAMSSSTRSEFSVISTTPFSDDSEPVDDLASERRG</sequence>
<name>A0A835HIX1_9MAGN</name>
<dbReference type="GO" id="GO:0043622">
    <property type="term" value="P:cortical microtubule organization"/>
    <property type="evidence" value="ECO:0007669"/>
    <property type="project" value="TreeGrafter"/>
</dbReference>
<evidence type="ECO:0000256" key="1">
    <source>
        <dbReference type="SAM" id="MobiDB-lite"/>
    </source>
</evidence>
<protein>
    <submittedName>
        <fullName evidence="2">Uncharacterized protein</fullName>
    </submittedName>
</protein>
<feature type="compositionally biased region" description="Polar residues" evidence="1">
    <location>
        <begin position="338"/>
        <end position="359"/>
    </location>
</feature>
<evidence type="ECO:0000313" key="3">
    <source>
        <dbReference type="Proteomes" id="UP000631114"/>
    </source>
</evidence>
<feature type="compositionally biased region" description="Polar residues" evidence="1">
    <location>
        <begin position="279"/>
        <end position="289"/>
    </location>
</feature>
<feature type="compositionally biased region" description="Low complexity" evidence="1">
    <location>
        <begin position="126"/>
        <end position="152"/>
    </location>
</feature>
<feature type="compositionally biased region" description="Polar residues" evidence="1">
    <location>
        <begin position="422"/>
        <end position="435"/>
    </location>
</feature>
<feature type="compositionally biased region" description="Low complexity" evidence="1">
    <location>
        <begin position="410"/>
        <end position="421"/>
    </location>
</feature>
<feature type="compositionally biased region" description="Polar residues" evidence="1">
    <location>
        <begin position="184"/>
        <end position="205"/>
    </location>
</feature>
<dbReference type="EMBL" id="JADFTS010000007">
    <property type="protein sequence ID" value="KAF9599147.1"/>
    <property type="molecule type" value="Genomic_DNA"/>
</dbReference>
<dbReference type="Proteomes" id="UP000631114">
    <property type="component" value="Unassembled WGS sequence"/>
</dbReference>